<gene>
    <name evidence="2" type="ORF">G4B88_015820</name>
</gene>
<proteinExistence type="predicted"/>
<evidence type="ECO:0000313" key="2">
    <source>
        <dbReference type="EMBL" id="KAF4360549.1"/>
    </source>
</evidence>
<protein>
    <submittedName>
        <fullName evidence="2">Uncharacterized protein</fullName>
    </submittedName>
</protein>
<organism evidence="2 3">
    <name type="scientific">Cannabis sativa</name>
    <name type="common">Hemp</name>
    <name type="synonym">Marijuana</name>
    <dbReference type="NCBI Taxonomy" id="3483"/>
    <lineage>
        <taxon>Eukaryota</taxon>
        <taxon>Viridiplantae</taxon>
        <taxon>Streptophyta</taxon>
        <taxon>Embryophyta</taxon>
        <taxon>Tracheophyta</taxon>
        <taxon>Spermatophyta</taxon>
        <taxon>Magnoliopsida</taxon>
        <taxon>eudicotyledons</taxon>
        <taxon>Gunneridae</taxon>
        <taxon>Pentapetalae</taxon>
        <taxon>rosids</taxon>
        <taxon>fabids</taxon>
        <taxon>Rosales</taxon>
        <taxon>Cannabaceae</taxon>
        <taxon>Cannabis</taxon>
    </lineage>
</organism>
<dbReference type="Proteomes" id="UP000583929">
    <property type="component" value="Unassembled WGS sequence"/>
</dbReference>
<sequence>MEINNKIGVMMMMMSYIVVVALVFNLPSTTTAVSAGRTYSNIIQQFRSNSEHRPVEVYDHNGKMVTVIEPASFAEAIMMEMLSSPEKNQCWGKFCAPWSPCQPGCFCIGAAGTGACGGPPK</sequence>
<keyword evidence="1" id="KW-0732">Signal</keyword>
<dbReference type="AlphaFoldDB" id="A0A7J6ES53"/>
<reference evidence="2 3" key="1">
    <citation type="journal article" date="2020" name="bioRxiv">
        <title>Sequence and annotation of 42 cannabis genomes reveals extensive copy number variation in cannabinoid synthesis and pathogen resistance genes.</title>
        <authorList>
            <person name="Mckernan K.J."/>
            <person name="Helbert Y."/>
            <person name="Kane L.T."/>
            <person name="Ebling H."/>
            <person name="Zhang L."/>
            <person name="Liu B."/>
            <person name="Eaton Z."/>
            <person name="Mclaughlin S."/>
            <person name="Kingan S."/>
            <person name="Baybayan P."/>
            <person name="Concepcion G."/>
            <person name="Jordan M."/>
            <person name="Riva A."/>
            <person name="Barbazuk W."/>
            <person name="Harkins T."/>
        </authorList>
    </citation>
    <scope>NUCLEOTIDE SEQUENCE [LARGE SCALE GENOMIC DNA]</scope>
    <source>
        <strain evidence="3">cv. Jamaican Lion 4</strain>
        <tissue evidence="2">Leaf</tissue>
    </source>
</reference>
<name>A0A7J6ES53_CANSA</name>
<comment type="caution">
    <text evidence="2">The sequence shown here is derived from an EMBL/GenBank/DDBJ whole genome shotgun (WGS) entry which is preliminary data.</text>
</comment>
<feature type="chain" id="PRO_5029613459" evidence="1">
    <location>
        <begin position="33"/>
        <end position="121"/>
    </location>
</feature>
<accession>A0A7J6ES53</accession>
<keyword evidence="3" id="KW-1185">Reference proteome</keyword>
<evidence type="ECO:0000256" key="1">
    <source>
        <dbReference type="SAM" id="SignalP"/>
    </source>
</evidence>
<evidence type="ECO:0000313" key="3">
    <source>
        <dbReference type="Proteomes" id="UP000583929"/>
    </source>
</evidence>
<feature type="signal peptide" evidence="1">
    <location>
        <begin position="1"/>
        <end position="32"/>
    </location>
</feature>
<dbReference type="EMBL" id="JAATIQ010000346">
    <property type="protein sequence ID" value="KAF4360549.1"/>
    <property type="molecule type" value="Genomic_DNA"/>
</dbReference>